<dbReference type="RefSeq" id="WP_184685655.1">
    <property type="nucleotide sequence ID" value="NZ_JACHJC010000001.1"/>
</dbReference>
<evidence type="ECO:0000256" key="1">
    <source>
        <dbReference type="SAM" id="MobiDB-lite"/>
    </source>
</evidence>
<feature type="region of interest" description="Disordered" evidence="1">
    <location>
        <begin position="247"/>
        <end position="270"/>
    </location>
</feature>
<keyword evidence="3" id="KW-1185">Reference proteome</keyword>
<dbReference type="CDD" id="cd02142">
    <property type="entry name" value="McbC_SagB-like_oxidoreductase"/>
    <property type="match status" value="1"/>
</dbReference>
<dbReference type="PANTHER" id="PTHR43745">
    <property type="entry name" value="NITROREDUCTASE MJ1384-RELATED"/>
    <property type="match status" value="1"/>
</dbReference>
<comment type="caution">
    <text evidence="2">The sequence shown here is derived from an EMBL/GenBank/DDBJ whole genome shotgun (WGS) entry which is preliminary data.</text>
</comment>
<dbReference type="Gene3D" id="3.40.109.10">
    <property type="entry name" value="NADH Oxidase"/>
    <property type="match status" value="2"/>
</dbReference>
<proteinExistence type="predicted"/>
<name>A0ABR6MEC4_MICEC</name>
<feature type="region of interest" description="Disordered" evidence="1">
    <location>
        <begin position="288"/>
        <end position="332"/>
    </location>
</feature>
<accession>A0ABR6MEC4</accession>
<dbReference type="GeneID" id="300294115"/>
<gene>
    <name evidence="2" type="ORF">FHU28_003554</name>
</gene>
<organism evidence="2 3">
    <name type="scientific">Micromonospora echinospora</name>
    <name type="common">Micromonospora purpurea</name>
    <dbReference type="NCBI Taxonomy" id="1877"/>
    <lineage>
        <taxon>Bacteria</taxon>
        <taxon>Bacillati</taxon>
        <taxon>Actinomycetota</taxon>
        <taxon>Actinomycetes</taxon>
        <taxon>Micromonosporales</taxon>
        <taxon>Micromonosporaceae</taxon>
        <taxon>Micromonospora</taxon>
    </lineage>
</organism>
<dbReference type="SUPFAM" id="SSF55469">
    <property type="entry name" value="FMN-dependent nitroreductase-like"/>
    <property type="match status" value="1"/>
</dbReference>
<dbReference type="PANTHER" id="PTHR43745:SF2">
    <property type="entry name" value="NITROREDUCTASE MJ1384-RELATED"/>
    <property type="match status" value="1"/>
</dbReference>
<evidence type="ECO:0000313" key="2">
    <source>
        <dbReference type="EMBL" id="MBB5113715.1"/>
    </source>
</evidence>
<dbReference type="InterPro" id="IPR000415">
    <property type="entry name" value="Nitroreductase-like"/>
</dbReference>
<dbReference type="Proteomes" id="UP000618986">
    <property type="component" value="Unassembled WGS sequence"/>
</dbReference>
<reference evidence="2 3" key="1">
    <citation type="submission" date="2020-08" db="EMBL/GenBank/DDBJ databases">
        <title>Sequencing the genomes of 1000 actinobacteria strains.</title>
        <authorList>
            <person name="Klenk H.-P."/>
        </authorList>
    </citation>
    <scope>NUCLEOTIDE SEQUENCE [LARGE SCALE GENOMIC DNA]</scope>
    <source>
        <strain evidence="2 3">DSM 43036</strain>
    </source>
</reference>
<sequence length="536" mass="55798">MAASRATASAGTVGRYLAAVRVDAEQPTVYLPPYGKRYPGAARRPLRWPGPGCVPFGDGCLDRLSSMLLGYAPRRAEMITLAGLSALTGAPLDTPTPSRLLPGWHTLRRSVPSGGAFHPNEIYLAWAGSPDLPAGVYHYDQPHHCLELLRPGSPAAWLDRLLGIAATPRHALLLTHRPWKNASKYGAFGYRLSIIDSGALLAQLLTSPVDATPRLDLDPALAGELLGLDAELEATYAAIEFPADADVPRAPLASGGPPSATGLDHDRLGHDAAHPSAVALHRATYDRDADAEPPSVDRLPADRVPADGSPAQRLPADRLPVGPAADRPLDLPPARPLDLVAAAARRASAANLGPGLTAGQVADILACAAGRAGSPALAALARQPLYPAIWCLARTVDGIAADAYRYQPHRHRLVPTGPPEAVDDAAAYPHRVDRRMVTRGATLYLVHAGSRPVDQLSAASFHRLHLLAGVALQLAGLAATATGAASRALGGLTADAVAARLGLPDGASPLTQLLIGRPAPRPGVLAAHLTEGNPHG</sequence>
<protein>
    <submittedName>
        <fullName evidence="2">SagB-type dehydrogenase family enzyme</fullName>
    </submittedName>
</protein>
<evidence type="ECO:0000313" key="3">
    <source>
        <dbReference type="Proteomes" id="UP000618986"/>
    </source>
</evidence>
<dbReference type="EMBL" id="JACHJC010000001">
    <property type="protein sequence ID" value="MBB5113715.1"/>
    <property type="molecule type" value="Genomic_DNA"/>
</dbReference>
<dbReference type="InterPro" id="IPR052544">
    <property type="entry name" value="Bacteriocin_Proc_Enz"/>
</dbReference>